<dbReference type="OrthoDB" id="405996at2759"/>
<dbReference type="GO" id="GO:0046856">
    <property type="term" value="P:phosphatidylinositol dephosphorylation"/>
    <property type="evidence" value="ECO:0000318"/>
    <property type="project" value="GO_Central"/>
</dbReference>
<protein>
    <submittedName>
        <fullName evidence="10">Phosphoinositide phosphatase SAC2</fullName>
    </submittedName>
</protein>
<evidence type="ECO:0000259" key="8">
    <source>
        <dbReference type="PROSITE" id="PS50275"/>
    </source>
</evidence>
<dbReference type="InterPro" id="IPR043573">
    <property type="entry name" value="Fig4-like"/>
</dbReference>
<comment type="subunit">
    <text evidence="6">Component of the PI(3,5)P2 regulatory complex at least composed of ATG18, SAC/FIG4, FAB1 and VAC14.</text>
</comment>
<dbReference type="PROSITE" id="PS50275">
    <property type="entry name" value="SAC"/>
    <property type="match status" value="1"/>
</dbReference>
<accession>A0A1S4CJ80</accession>
<dbReference type="Pfam" id="PF02383">
    <property type="entry name" value="Syja_N"/>
    <property type="match status" value="1"/>
</dbReference>
<comment type="subcellular location">
    <subcellularLocation>
        <location evidence="1">Vacuole membrane</location>
        <topology evidence="1">Peripheral membrane protein</topology>
    </subcellularLocation>
</comment>
<feature type="domain" description="SAC" evidence="8">
    <location>
        <begin position="160"/>
        <end position="543"/>
    </location>
</feature>
<keyword evidence="4" id="KW-0472">Membrane</keyword>
<keyword evidence="2" id="KW-0926">Vacuole</keyword>
<evidence type="ECO:0000256" key="6">
    <source>
        <dbReference type="ARBA" id="ARBA00023464"/>
    </source>
</evidence>
<evidence type="ECO:0000256" key="1">
    <source>
        <dbReference type="ARBA" id="ARBA00004148"/>
    </source>
</evidence>
<dbReference type="OMA" id="NMKFVWN"/>
<dbReference type="Proteomes" id="UP000790787">
    <property type="component" value="Chromosome 6"/>
</dbReference>
<dbReference type="AlphaFoldDB" id="A0A1S4CJ80"/>
<dbReference type="GO" id="GO:0005774">
    <property type="term" value="C:vacuolar membrane"/>
    <property type="evidence" value="ECO:0007669"/>
    <property type="project" value="UniProtKB-SubCell"/>
</dbReference>
<dbReference type="KEGG" id="nta:107819653"/>
<evidence type="ECO:0000256" key="2">
    <source>
        <dbReference type="ARBA" id="ARBA00022554"/>
    </source>
</evidence>
<evidence type="ECO:0000256" key="7">
    <source>
        <dbReference type="SAM" id="MobiDB-lite"/>
    </source>
</evidence>
<reference evidence="10" key="2">
    <citation type="submission" date="2025-08" db="UniProtKB">
        <authorList>
            <consortium name="RefSeq"/>
        </authorList>
    </citation>
    <scope>IDENTIFICATION</scope>
    <source>
        <tissue evidence="10">Leaf</tissue>
    </source>
</reference>
<evidence type="ECO:0000313" key="9">
    <source>
        <dbReference type="Proteomes" id="UP000790787"/>
    </source>
</evidence>
<dbReference type="InterPro" id="IPR002013">
    <property type="entry name" value="SAC_dom"/>
</dbReference>
<evidence type="ECO:0000256" key="3">
    <source>
        <dbReference type="ARBA" id="ARBA00022801"/>
    </source>
</evidence>
<dbReference type="RefSeq" id="XP_016501272.1">
    <property type="nucleotide sequence ID" value="XM_016645786.2"/>
</dbReference>
<reference evidence="9" key="1">
    <citation type="journal article" date="2014" name="Nat. Commun.">
        <title>The tobacco genome sequence and its comparison with those of tomato and potato.</title>
        <authorList>
            <person name="Sierro N."/>
            <person name="Battey J.N."/>
            <person name="Ouadi S."/>
            <person name="Bakaher N."/>
            <person name="Bovet L."/>
            <person name="Willig A."/>
            <person name="Goepfert S."/>
            <person name="Peitsch M.C."/>
            <person name="Ivanov N.V."/>
        </authorList>
    </citation>
    <scope>NUCLEOTIDE SEQUENCE [LARGE SCALE GENOMIC DNA]</scope>
</reference>
<keyword evidence="9" id="KW-1185">Reference proteome</keyword>
<evidence type="ECO:0000313" key="10">
    <source>
        <dbReference type="RefSeq" id="XP_016501272.1"/>
    </source>
</evidence>
<dbReference type="PaxDb" id="4097-A0A1S4CJ80"/>
<dbReference type="RefSeq" id="XP_016501272.1">
    <property type="nucleotide sequence ID" value="XM_016645786.1"/>
</dbReference>
<dbReference type="GO" id="GO:0043813">
    <property type="term" value="F:phosphatidylinositol-3,5-bisphosphate 5-phosphatase activity"/>
    <property type="evidence" value="ECO:0000318"/>
    <property type="project" value="GO_Central"/>
</dbReference>
<organism evidence="9 10">
    <name type="scientific">Nicotiana tabacum</name>
    <name type="common">Common tobacco</name>
    <dbReference type="NCBI Taxonomy" id="4097"/>
    <lineage>
        <taxon>Eukaryota</taxon>
        <taxon>Viridiplantae</taxon>
        <taxon>Streptophyta</taxon>
        <taxon>Embryophyta</taxon>
        <taxon>Tracheophyta</taxon>
        <taxon>Spermatophyta</taxon>
        <taxon>Magnoliopsida</taxon>
        <taxon>eudicotyledons</taxon>
        <taxon>Gunneridae</taxon>
        <taxon>Pentapetalae</taxon>
        <taxon>asterids</taxon>
        <taxon>lamiids</taxon>
        <taxon>Solanales</taxon>
        <taxon>Solanaceae</taxon>
        <taxon>Nicotianoideae</taxon>
        <taxon>Nicotianeae</taxon>
        <taxon>Nicotiana</taxon>
    </lineage>
</organism>
<feature type="region of interest" description="Disordered" evidence="7">
    <location>
        <begin position="641"/>
        <end position="681"/>
    </location>
</feature>
<proteinExistence type="predicted"/>
<gene>
    <name evidence="10" type="primary">LOC107819653</name>
</gene>
<dbReference type="PANTHER" id="PTHR45738:SF3">
    <property type="entry name" value="OS03G0182400 PROTEIN"/>
    <property type="match status" value="1"/>
</dbReference>
<dbReference type="GeneID" id="107819653"/>
<keyword evidence="3" id="KW-0378">Hydrolase</keyword>
<evidence type="ECO:0000256" key="4">
    <source>
        <dbReference type="ARBA" id="ARBA00023136"/>
    </source>
</evidence>
<comment type="catalytic activity">
    <reaction evidence="5">
        <text>a 1,2-diacyl-sn-glycero-3-phospho-(1D-myo-inositol-3,5-bisphosphate) + H2O = a 1,2-diacyl-sn-glycero-3-phospho-(1D-myo-inositol-3-phosphate) + phosphate</text>
        <dbReference type="Rhea" id="RHEA:32955"/>
        <dbReference type="ChEBI" id="CHEBI:15377"/>
        <dbReference type="ChEBI" id="CHEBI:43474"/>
        <dbReference type="ChEBI" id="CHEBI:57923"/>
        <dbReference type="ChEBI" id="CHEBI:58088"/>
    </reaction>
</comment>
<evidence type="ECO:0000256" key="5">
    <source>
        <dbReference type="ARBA" id="ARBA00023337"/>
    </source>
</evidence>
<dbReference type="STRING" id="4097.A0A1S4CJ80"/>
<dbReference type="PANTHER" id="PTHR45738">
    <property type="entry name" value="POLYPHOSPHOINOSITIDE PHOSPHATASE"/>
    <property type="match status" value="1"/>
</dbReference>
<name>A0A1S4CJ80_TOBAC</name>
<sequence>MGSESSQQSENNEQHDSRPLYLQKFRLYETSSNFYMVGRDKTRTFWKVLKIDRLEPSELIMYEDSATYSELECIDLLKRIHEGNKSTGGLKFVSTCYGIVGFVKFLGPYYMVLITKRRKVGMICGHAVYAITKSEMFPIPNSTVLSNMDSKNENRYKKLLRTVDLTKDFFFSYSYHIMLSLQKNLSNCETGLTLYDTMFVWNEFLTRGIRYQLKNTLWTVALVYGFFKQVTLSISNRDFVLTLIARRSRHYAGTRYLKRGVNEKGRVANDVETEQIVLEDMRDGFPVQISAVVQNRGSIPLFWSQETSRLNIKPDIILSRKDLKFEATKRHFENLVKRYGNPIIILNLIKTREKRPRETILRAAFANAIEFINKDLSEENHLRFLHWDLNKHSRSKATNVLTLLGKVAATALDLTGFLHCQLIPASKSGKLLKFSSTGNTGDQAGKDLCEVGAESNSSSGDLCGDYYVKLSTLQRGVLRTNCIDCLDRTNVAQYAYGLVALGHQLHALGFIDVENIDLDSALADNLMKLYEAMGDTLALQYGGSAAHNKIFSERRGQWKAATQSQELFRTLQRYYSNAYMDAEKQDAINVFLGHFRPQEGKPALWELDSDQHYNVGGHGSSLAMENSRSFIKRSLSEGNLICGSSSPVKETETEQTDDSDQPLPESAKGGSKGLSESTPEISTCETDISFTRYTPSMSGRQLFLDMQLEQCLGNESVRLRERVDSVDFSNFLDIEWLSSSGNSCEEETYERSAIISSPSGVVSSDGVTVGSKAEISFSASESSLKRQEQTSGDLNFDAEGSSKSINEFSEMFVHWVNNGDMLFP</sequence>